<feature type="region of interest" description="Disordered" evidence="1">
    <location>
        <begin position="133"/>
        <end position="160"/>
    </location>
</feature>
<gene>
    <name evidence="2" type="ORF">BLNAU_6064</name>
</gene>
<comment type="caution">
    <text evidence="2">The sequence shown here is derived from an EMBL/GenBank/DDBJ whole genome shotgun (WGS) entry which is preliminary data.</text>
</comment>
<organism evidence="2 3">
    <name type="scientific">Blattamonas nauphoetae</name>
    <dbReference type="NCBI Taxonomy" id="2049346"/>
    <lineage>
        <taxon>Eukaryota</taxon>
        <taxon>Metamonada</taxon>
        <taxon>Preaxostyla</taxon>
        <taxon>Oxymonadida</taxon>
        <taxon>Blattamonas</taxon>
    </lineage>
</organism>
<protein>
    <submittedName>
        <fullName evidence="2">Uncharacterized protein</fullName>
    </submittedName>
</protein>
<feature type="compositionally biased region" description="Basic and acidic residues" evidence="1">
    <location>
        <begin position="133"/>
        <end position="142"/>
    </location>
</feature>
<keyword evidence="3" id="KW-1185">Reference proteome</keyword>
<sequence>MELTSLPTALWNLSAMTADRMTISSQTAKRCLQHRPNNCGCSGQLSIDCSGNGTKGAEISPVGGSATTFRSPRTRLTSYCTYTNPTRKEQWRQNNYLPRYQPTKSETGSSTPFFVAFPILPNNDKIRHGRLVKPADRRHDNQADGDSVVRDLPGTSESEASDASDVVCGVSGVGCVWELRCAANDHSCLYSTRRATRGTYRC</sequence>
<reference evidence="2 3" key="1">
    <citation type="journal article" date="2022" name="bioRxiv">
        <title>Genomics of Preaxostyla Flagellates Illuminates Evolutionary Transitions and the Path Towards Mitochondrial Loss.</title>
        <authorList>
            <person name="Novak L.V.F."/>
            <person name="Treitli S.C."/>
            <person name="Pyrih J."/>
            <person name="Halakuc P."/>
            <person name="Pipaliya S.V."/>
            <person name="Vacek V."/>
            <person name="Brzon O."/>
            <person name="Soukal P."/>
            <person name="Eme L."/>
            <person name="Dacks J.B."/>
            <person name="Karnkowska A."/>
            <person name="Elias M."/>
            <person name="Hampl V."/>
        </authorList>
    </citation>
    <scope>NUCLEOTIDE SEQUENCE [LARGE SCALE GENOMIC DNA]</scope>
    <source>
        <strain evidence="2">NAU3</strain>
        <tissue evidence="2">Gut</tissue>
    </source>
</reference>
<proteinExistence type="predicted"/>
<name>A0ABQ9Y5R2_9EUKA</name>
<evidence type="ECO:0000313" key="2">
    <source>
        <dbReference type="EMBL" id="KAK2959048.1"/>
    </source>
</evidence>
<evidence type="ECO:0000256" key="1">
    <source>
        <dbReference type="SAM" id="MobiDB-lite"/>
    </source>
</evidence>
<dbReference type="Proteomes" id="UP001281761">
    <property type="component" value="Unassembled WGS sequence"/>
</dbReference>
<accession>A0ABQ9Y5R2</accession>
<evidence type="ECO:0000313" key="3">
    <source>
        <dbReference type="Proteomes" id="UP001281761"/>
    </source>
</evidence>
<dbReference type="EMBL" id="JARBJD010000033">
    <property type="protein sequence ID" value="KAK2959048.1"/>
    <property type="molecule type" value="Genomic_DNA"/>
</dbReference>